<dbReference type="SUPFAM" id="SSF54106">
    <property type="entry name" value="LysM domain"/>
    <property type="match status" value="1"/>
</dbReference>
<dbReference type="CDD" id="cd00118">
    <property type="entry name" value="LysM"/>
    <property type="match status" value="1"/>
</dbReference>
<dbReference type="SMART" id="SM00257">
    <property type="entry name" value="LysM"/>
    <property type="match status" value="1"/>
</dbReference>
<dbReference type="InterPro" id="IPR036779">
    <property type="entry name" value="LysM_dom_sf"/>
</dbReference>
<keyword evidence="4" id="KW-1185">Reference proteome</keyword>
<feature type="chain" id="PRO_5047065034" evidence="1">
    <location>
        <begin position="21"/>
        <end position="344"/>
    </location>
</feature>
<dbReference type="InterPro" id="IPR052196">
    <property type="entry name" value="Bact_Kbp"/>
</dbReference>
<dbReference type="PANTHER" id="PTHR34700">
    <property type="entry name" value="POTASSIUM BINDING PROTEIN KBP"/>
    <property type="match status" value="1"/>
</dbReference>
<dbReference type="InterPro" id="IPR018392">
    <property type="entry name" value="LysM"/>
</dbReference>
<protein>
    <submittedName>
        <fullName evidence="3">LysM peptidoglycan-binding domain-containing protein</fullName>
    </submittedName>
</protein>
<dbReference type="RefSeq" id="WP_345925424.1">
    <property type="nucleotide sequence ID" value="NZ_JBDIVF010000002.1"/>
</dbReference>
<evidence type="ECO:0000313" key="3">
    <source>
        <dbReference type="EMBL" id="MET1489472.1"/>
    </source>
</evidence>
<accession>A0ABV2CNK3</accession>
<dbReference type="PROSITE" id="PS51782">
    <property type="entry name" value="LYSM"/>
    <property type="match status" value="1"/>
</dbReference>
<comment type="caution">
    <text evidence="3">The sequence shown here is derived from an EMBL/GenBank/DDBJ whole genome shotgun (WGS) entry which is preliminary data.</text>
</comment>
<proteinExistence type="predicted"/>
<dbReference type="Gene3D" id="3.10.350.10">
    <property type="entry name" value="LysM domain"/>
    <property type="match status" value="1"/>
</dbReference>
<reference evidence="3 4" key="1">
    <citation type="submission" date="2024-07" db="EMBL/GenBank/DDBJ databases">
        <title>Uliginosibacterium paludis KCTC:42655.</title>
        <authorList>
            <person name="Kim M.K."/>
        </authorList>
    </citation>
    <scope>NUCLEOTIDE SEQUENCE [LARGE SCALE GENOMIC DNA]</scope>
    <source>
        <strain evidence="3 4">KCTC 42655</strain>
    </source>
</reference>
<dbReference type="EMBL" id="JBEWLZ010000003">
    <property type="protein sequence ID" value="MET1489472.1"/>
    <property type="molecule type" value="Genomic_DNA"/>
</dbReference>
<dbReference type="PANTHER" id="PTHR34700:SF4">
    <property type="entry name" value="PHAGE-LIKE ELEMENT PBSX PROTEIN XKDP"/>
    <property type="match status" value="1"/>
</dbReference>
<dbReference type="Pfam" id="PF01476">
    <property type="entry name" value="LysM"/>
    <property type="match status" value="1"/>
</dbReference>
<feature type="signal peptide" evidence="1">
    <location>
        <begin position="1"/>
        <end position="20"/>
    </location>
</feature>
<gene>
    <name evidence="3" type="ORF">ABVT11_06505</name>
</gene>
<evidence type="ECO:0000256" key="1">
    <source>
        <dbReference type="SAM" id="SignalP"/>
    </source>
</evidence>
<evidence type="ECO:0000259" key="2">
    <source>
        <dbReference type="PROSITE" id="PS51782"/>
    </source>
</evidence>
<dbReference type="Proteomes" id="UP001548590">
    <property type="component" value="Unassembled WGS sequence"/>
</dbReference>
<organism evidence="3 4">
    <name type="scientific">Uliginosibacterium paludis</name>
    <dbReference type="NCBI Taxonomy" id="1615952"/>
    <lineage>
        <taxon>Bacteria</taxon>
        <taxon>Pseudomonadati</taxon>
        <taxon>Pseudomonadota</taxon>
        <taxon>Betaproteobacteria</taxon>
        <taxon>Rhodocyclales</taxon>
        <taxon>Zoogloeaceae</taxon>
        <taxon>Uliginosibacterium</taxon>
    </lineage>
</organism>
<feature type="domain" description="LysM" evidence="2">
    <location>
        <begin position="32"/>
        <end position="81"/>
    </location>
</feature>
<evidence type="ECO:0000313" key="4">
    <source>
        <dbReference type="Proteomes" id="UP001548590"/>
    </source>
</evidence>
<sequence length="344" mass="36792">MLRRTFLAVFMALGAASAMAASKVDIAENAPDSYVVKKGDTLWAISGMFLKQPWRWPEVWKMNQDQIRNPHLIYPGQIVVLDRTTGTLSLGRSVTNGNDRLSPQIYETDATSPIASIPMDAIRPFLVEPQFGDDADSSRLPTVVAAQEERVLAGAFGDTIYAKNLGSGDVWDVYRRGKAIKDPVSEKLLGYEAQFVGSAKVTQPSEGGKAAELSVINAKHEILAGDRLAPAAKSDLVAVPPHAAPAGLTVYVASVYGGVDIAGRNSVVALSGGRNAGLEPGHVVALARTNGKITYRADGDNEKVSLPDSRLGIAYVFRTFDRLSYALIMDSNGPVRVGDKVQAP</sequence>
<keyword evidence="1" id="KW-0732">Signal</keyword>
<name>A0ABV2CNK3_9RHOO</name>